<keyword evidence="3" id="KW-1185">Reference proteome</keyword>
<proteinExistence type="predicted"/>
<evidence type="ECO:0000313" key="3">
    <source>
        <dbReference type="Proteomes" id="UP000828390"/>
    </source>
</evidence>
<comment type="caution">
    <text evidence="2">The sequence shown here is derived from an EMBL/GenBank/DDBJ whole genome shotgun (WGS) entry which is preliminary data.</text>
</comment>
<evidence type="ECO:0000256" key="1">
    <source>
        <dbReference type="SAM" id="MobiDB-lite"/>
    </source>
</evidence>
<evidence type="ECO:0000313" key="2">
    <source>
        <dbReference type="EMBL" id="KAH3848743.1"/>
    </source>
</evidence>
<reference evidence="2" key="2">
    <citation type="submission" date="2020-11" db="EMBL/GenBank/DDBJ databases">
        <authorList>
            <person name="McCartney M.A."/>
            <person name="Auch B."/>
            <person name="Kono T."/>
            <person name="Mallez S."/>
            <person name="Becker A."/>
            <person name="Gohl D.M."/>
            <person name="Silverstein K.A.T."/>
            <person name="Koren S."/>
            <person name="Bechman K.B."/>
            <person name="Herman A."/>
            <person name="Abrahante J.E."/>
            <person name="Garbe J."/>
        </authorList>
    </citation>
    <scope>NUCLEOTIDE SEQUENCE</scope>
    <source>
        <strain evidence="2">Duluth1</strain>
        <tissue evidence="2">Whole animal</tissue>
    </source>
</reference>
<protein>
    <submittedName>
        <fullName evidence="2">Uncharacterized protein</fullName>
    </submittedName>
</protein>
<organism evidence="2 3">
    <name type="scientific">Dreissena polymorpha</name>
    <name type="common">Zebra mussel</name>
    <name type="synonym">Mytilus polymorpha</name>
    <dbReference type="NCBI Taxonomy" id="45954"/>
    <lineage>
        <taxon>Eukaryota</taxon>
        <taxon>Metazoa</taxon>
        <taxon>Spiralia</taxon>
        <taxon>Lophotrochozoa</taxon>
        <taxon>Mollusca</taxon>
        <taxon>Bivalvia</taxon>
        <taxon>Autobranchia</taxon>
        <taxon>Heteroconchia</taxon>
        <taxon>Euheterodonta</taxon>
        <taxon>Imparidentia</taxon>
        <taxon>Neoheterodontei</taxon>
        <taxon>Myida</taxon>
        <taxon>Dreissenoidea</taxon>
        <taxon>Dreissenidae</taxon>
        <taxon>Dreissena</taxon>
    </lineage>
</organism>
<dbReference type="AlphaFoldDB" id="A0A9D4QZP7"/>
<sequence length="70" mass="7437">MVSLHRRKRDGESGGGSVEDGRCGPWAEIQARITRGGPMKIMEVSKNGGSQNAQCAGKTVLWFESTACGV</sequence>
<gene>
    <name evidence="2" type="ORF">DPMN_091123</name>
</gene>
<name>A0A9D4QZP7_DREPO</name>
<dbReference type="Proteomes" id="UP000828390">
    <property type="component" value="Unassembled WGS sequence"/>
</dbReference>
<feature type="region of interest" description="Disordered" evidence="1">
    <location>
        <begin position="1"/>
        <end position="23"/>
    </location>
</feature>
<reference evidence="2" key="1">
    <citation type="journal article" date="2019" name="bioRxiv">
        <title>The Genome of the Zebra Mussel, Dreissena polymorpha: A Resource for Invasive Species Research.</title>
        <authorList>
            <person name="McCartney M.A."/>
            <person name="Auch B."/>
            <person name="Kono T."/>
            <person name="Mallez S."/>
            <person name="Zhang Y."/>
            <person name="Obille A."/>
            <person name="Becker A."/>
            <person name="Abrahante J.E."/>
            <person name="Garbe J."/>
            <person name="Badalamenti J.P."/>
            <person name="Herman A."/>
            <person name="Mangelson H."/>
            <person name="Liachko I."/>
            <person name="Sullivan S."/>
            <person name="Sone E.D."/>
            <person name="Koren S."/>
            <person name="Silverstein K.A.T."/>
            <person name="Beckman K.B."/>
            <person name="Gohl D.M."/>
        </authorList>
    </citation>
    <scope>NUCLEOTIDE SEQUENCE</scope>
    <source>
        <strain evidence="2">Duluth1</strain>
        <tissue evidence="2">Whole animal</tissue>
    </source>
</reference>
<accession>A0A9D4QZP7</accession>
<dbReference type="EMBL" id="JAIWYP010000003">
    <property type="protein sequence ID" value="KAH3848743.1"/>
    <property type="molecule type" value="Genomic_DNA"/>
</dbReference>